<dbReference type="PROSITE" id="PS00175">
    <property type="entry name" value="PG_MUTASE"/>
    <property type="match status" value="1"/>
</dbReference>
<evidence type="ECO:0000313" key="8">
    <source>
        <dbReference type="Proteomes" id="UP000789595"/>
    </source>
</evidence>
<evidence type="ECO:0000256" key="4">
    <source>
        <dbReference type="ARBA" id="ARBA00023235"/>
    </source>
</evidence>
<dbReference type="InterPro" id="IPR001345">
    <property type="entry name" value="PG/BPGM_mutase_AS"/>
</dbReference>
<comment type="caution">
    <text evidence="7">The sequence shown here is derived from an EMBL/GenBank/DDBJ whole genome shotgun (WGS) entry which is preliminary data.</text>
</comment>
<dbReference type="PANTHER" id="PTHR11931">
    <property type="entry name" value="PHOSPHOGLYCERATE MUTASE"/>
    <property type="match status" value="1"/>
</dbReference>
<dbReference type="Gene3D" id="3.40.50.1240">
    <property type="entry name" value="Phosphoglycerate mutase-like"/>
    <property type="match status" value="1"/>
</dbReference>
<proteinExistence type="inferred from homology"/>
<dbReference type="Proteomes" id="UP000789595">
    <property type="component" value="Unassembled WGS sequence"/>
</dbReference>
<dbReference type="SUPFAM" id="SSF53254">
    <property type="entry name" value="Phosphoglycerate mutase-like"/>
    <property type="match status" value="1"/>
</dbReference>
<feature type="binding site" evidence="5">
    <location>
        <begin position="31"/>
        <end position="38"/>
    </location>
    <ligand>
        <name>substrate</name>
    </ligand>
</feature>
<dbReference type="CDD" id="cd07067">
    <property type="entry name" value="HP_PGM_like"/>
    <property type="match status" value="1"/>
</dbReference>
<gene>
    <name evidence="7" type="ORF">PECAL_2P18580</name>
</gene>
<dbReference type="EC" id="5.4.2.11" evidence="2"/>
<evidence type="ECO:0000256" key="1">
    <source>
        <dbReference type="ARBA" id="ARBA00006717"/>
    </source>
</evidence>
<dbReference type="GO" id="GO:0006096">
    <property type="term" value="P:glycolytic process"/>
    <property type="evidence" value="ECO:0007669"/>
    <property type="project" value="UniProtKB-KW"/>
</dbReference>
<dbReference type="OrthoDB" id="354304at2759"/>
<dbReference type="GO" id="GO:0004619">
    <property type="term" value="F:phosphoglycerate mutase activity"/>
    <property type="evidence" value="ECO:0007669"/>
    <property type="project" value="UniProtKB-EC"/>
</dbReference>
<dbReference type="EMBL" id="CAKKNE010000002">
    <property type="protein sequence ID" value="CAH0368773.1"/>
    <property type="molecule type" value="Genomic_DNA"/>
</dbReference>
<keyword evidence="3" id="KW-0324">Glycolysis</keyword>
<dbReference type="InterPro" id="IPR005952">
    <property type="entry name" value="Phosphogly_mut1"/>
</dbReference>
<keyword evidence="8" id="KW-1185">Reference proteome</keyword>
<sequence>MRRVLRGATARTFVVQPRPPKRRLLELTLVRHGQSEGNLAYRRAGQGDDSLYDGAFMDRHSSLWRLTDRGRREARAAGEWLKENCDQFDAHYTSEFLRAMETSALLNIEGARWYAEPNCRERDWGSWDLARPNERLSKEESRRRRAGLYFAPAGGESLAAVILRVDLLLDYLHGRYPDRRVLIVCHGELMWAFRLRFEKLNQIQFRDMAHVARHEERIHNGSVLRYTREDPATGEPAKSFRWMQLATPGHGDAIKRQPPWKEFRPMSYSNSDLLELVGRFPNIYRSSLDEPGARPLQSILPSEQDDTGWPGERG</sequence>
<feature type="binding site" evidence="5">
    <location>
        <position position="98"/>
    </location>
    <ligand>
        <name>substrate</name>
    </ligand>
</feature>
<protein>
    <recommendedName>
        <fullName evidence="2">phosphoglycerate mutase (2,3-diphosphoglycerate-dependent)</fullName>
        <ecNumber evidence="2">5.4.2.11</ecNumber>
    </recommendedName>
</protein>
<evidence type="ECO:0000313" key="7">
    <source>
        <dbReference type="EMBL" id="CAH0368773.1"/>
    </source>
</evidence>
<organism evidence="7 8">
    <name type="scientific">Pelagomonas calceolata</name>
    <dbReference type="NCBI Taxonomy" id="35677"/>
    <lineage>
        <taxon>Eukaryota</taxon>
        <taxon>Sar</taxon>
        <taxon>Stramenopiles</taxon>
        <taxon>Ochrophyta</taxon>
        <taxon>Pelagophyceae</taxon>
        <taxon>Pelagomonadales</taxon>
        <taxon>Pelagomonadaceae</taxon>
        <taxon>Pelagomonas</taxon>
    </lineage>
</organism>
<dbReference type="SMART" id="SM00855">
    <property type="entry name" value="PGAM"/>
    <property type="match status" value="1"/>
</dbReference>
<name>A0A8J2SC55_9STRA</name>
<keyword evidence="4" id="KW-0413">Isomerase</keyword>
<evidence type="ECO:0000256" key="3">
    <source>
        <dbReference type="ARBA" id="ARBA00023152"/>
    </source>
</evidence>
<accession>A0A8J2SC55</accession>
<comment type="similarity">
    <text evidence="1">Belongs to the phosphoglycerate mutase family. BPG-dependent PGAM subfamily.</text>
</comment>
<dbReference type="AlphaFoldDB" id="A0A8J2SC55"/>
<evidence type="ECO:0000256" key="6">
    <source>
        <dbReference type="SAM" id="MobiDB-lite"/>
    </source>
</evidence>
<feature type="region of interest" description="Disordered" evidence="6">
    <location>
        <begin position="290"/>
        <end position="314"/>
    </location>
</feature>
<dbReference type="InterPro" id="IPR029033">
    <property type="entry name" value="His_PPase_superfam"/>
</dbReference>
<reference evidence="7" key="1">
    <citation type="submission" date="2021-11" db="EMBL/GenBank/DDBJ databases">
        <authorList>
            <consortium name="Genoscope - CEA"/>
            <person name="William W."/>
        </authorList>
    </citation>
    <scope>NUCLEOTIDE SEQUENCE</scope>
</reference>
<evidence type="ECO:0000256" key="2">
    <source>
        <dbReference type="ARBA" id="ARBA00012028"/>
    </source>
</evidence>
<evidence type="ECO:0000256" key="5">
    <source>
        <dbReference type="PIRSR" id="PIRSR613078-2"/>
    </source>
</evidence>
<dbReference type="InterPro" id="IPR013078">
    <property type="entry name" value="His_Pase_superF_clade-1"/>
</dbReference>
<dbReference type="Pfam" id="PF00300">
    <property type="entry name" value="His_Phos_1"/>
    <property type="match status" value="1"/>
</dbReference>